<keyword evidence="1" id="KW-1133">Transmembrane helix</keyword>
<proteinExistence type="predicted"/>
<sequence length="71" mass="7884">MNLSGTLSVYASEAAAWFDKHVVDALVNMWADIARALGAAFRRLSTGYVQQYMFTFLVMLVASVVLVQVIR</sequence>
<evidence type="ECO:0000313" key="3">
    <source>
        <dbReference type="Proteomes" id="UP000194267"/>
    </source>
</evidence>
<evidence type="ECO:0008006" key="4">
    <source>
        <dbReference type="Google" id="ProtNLM"/>
    </source>
</evidence>
<dbReference type="EMBL" id="LWLV01001957">
    <property type="protein sequence ID" value="OTA40361.1"/>
    <property type="molecule type" value="Genomic_DNA"/>
</dbReference>
<comment type="caution">
    <text evidence="2">The sequence shown here is derived from an EMBL/GenBank/DDBJ whole genome shotgun (WGS) entry which is preliminary data.</text>
</comment>
<evidence type="ECO:0000313" key="2">
    <source>
        <dbReference type="EMBL" id="OTA40361.1"/>
    </source>
</evidence>
<protein>
    <recommendedName>
        <fullName evidence="4">NADH-quinone oxidoreductase subunit L</fullName>
    </recommendedName>
</protein>
<reference evidence="3" key="1">
    <citation type="submission" date="2016-04" db="EMBL/GenBank/DDBJ databases">
        <authorList>
            <person name="Antunes L.P."/>
            <person name="Martins L.F."/>
            <person name="Pereira R.V."/>
            <person name="Thomas A.M."/>
            <person name="Barbosa D."/>
            <person name="Nascimento L."/>
            <person name="Silva G.M."/>
            <person name="Condomitti G.W."/>
            <person name="Digiampietri L.A."/>
            <person name="Lombardi K.C."/>
            <person name="Ramos P.L."/>
            <person name="Quaggio R.B."/>
            <person name="Oliveira J.C."/>
            <person name="Pascon R.C."/>
            <person name="Cruz J.B."/>
            <person name="Silva A.M."/>
            <person name="Setubal J.C."/>
        </authorList>
    </citation>
    <scope>NUCLEOTIDE SEQUENCE [LARGE SCALE GENOMIC DNA]</scope>
</reference>
<dbReference type="Gene3D" id="1.20.5.2700">
    <property type="match status" value="1"/>
</dbReference>
<keyword evidence="1" id="KW-0472">Membrane</keyword>
<evidence type="ECO:0000256" key="1">
    <source>
        <dbReference type="SAM" id="Phobius"/>
    </source>
</evidence>
<name>A0A1Y2T1J9_SYMTR</name>
<gene>
    <name evidence="2" type="ORF">A6D92_18815</name>
</gene>
<feature type="transmembrane region" description="Helical" evidence="1">
    <location>
        <begin position="52"/>
        <end position="70"/>
    </location>
</feature>
<dbReference type="AlphaFoldDB" id="A0A1Y2T1J9"/>
<accession>A0A1Y2T1J9</accession>
<organism evidence="2 3">
    <name type="scientific">Symbiobacterium thermophilum</name>
    <dbReference type="NCBI Taxonomy" id="2734"/>
    <lineage>
        <taxon>Bacteria</taxon>
        <taxon>Bacillati</taxon>
        <taxon>Bacillota</taxon>
        <taxon>Clostridia</taxon>
        <taxon>Eubacteriales</taxon>
        <taxon>Symbiobacteriaceae</taxon>
        <taxon>Symbiobacterium</taxon>
    </lineage>
</organism>
<dbReference type="Proteomes" id="UP000194267">
    <property type="component" value="Unassembled WGS sequence"/>
</dbReference>
<keyword evidence="1" id="KW-0812">Transmembrane</keyword>